<name>A0A0F7FTB4_9ACTN</name>
<keyword evidence="3" id="KW-0547">Nucleotide-binding</keyword>
<reference evidence="3" key="1">
    <citation type="submission" date="2019-08" db="EMBL/GenBank/DDBJ databases">
        <title>Complete genome sequence of a mangrove-derived Streptomyces xiamenensis.</title>
        <authorList>
            <person name="Xu J."/>
        </authorList>
    </citation>
    <scope>NUCLEOTIDE SEQUENCE</scope>
    <source>
        <strain evidence="3">318</strain>
    </source>
</reference>
<dbReference type="HOGENOM" id="CLU_090336_4_0_11"/>
<dbReference type="PATRIC" id="fig|408015.6.peg.2270"/>
<dbReference type="GO" id="GO:0004674">
    <property type="term" value="F:protein serine/threonine kinase activity"/>
    <property type="evidence" value="ECO:0007669"/>
    <property type="project" value="UniProtKB-KW"/>
</dbReference>
<protein>
    <submittedName>
        <fullName evidence="3">ATP-binding region ATPase domain protein</fullName>
    </submittedName>
</protein>
<dbReference type="AlphaFoldDB" id="A0A0F7FTB4"/>
<dbReference type="STRING" id="408015.SXIM_22360"/>
<dbReference type="PANTHER" id="PTHR35526">
    <property type="entry name" value="ANTI-SIGMA-F FACTOR RSBW-RELATED"/>
    <property type="match status" value="1"/>
</dbReference>
<organism evidence="3 4">
    <name type="scientific">Streptomyces xiamenensis</name>
    <dbReference type="NCBI Taxonomy" id="408015"/>
    <lineage>
        <taxon>Bacteria</taxon>
        <taxon>Bacillati</taxon>
        <taxon>Actinomycetota</taxon>
        <taxon>Actinomycetes</taxon>
        <taxon>Kitasatosporales</taxon>
        <taxon>Streptomycetaceae</taxon>
        <taxon>Streptomyces</taxon>
    </lineage>
</organism>
<dbReference type="EMBL" id="CP009922">
    <property type="protein sequence ID" value="AKG43620.1"/>
    <property type="molecule type" value="Genomic_DNA"/>
</dbReference>
<keyword evidence="4" id="KW-1185">Reference proteome</keyword>
<dbReference type="GO" id="GO:0005524">
    <property type="term" value="F:ATP binding"/>
    <property type="evidence" value="ECO:0007669"/>
    <property type="project" value="UniProtKB-KW"/>
</dbReference>
<dbReference type="RefSeq" id="WP_046723784.1">
    <property type="nucleotide sequence ID" value="NZ_CP009922.3"/>
</dbReference>
<dbReference type="Pfam" id="PF13581">
    <property type="entry name" value="HATPase_c_2"/>
    <property type="match status" value="1"/>
</dbReference>
<sequence length="150" mass="15744">MCAVAVLPPPGGDFSFTFPPDVRWVRSAREAIRTALGAVSPSSPEKADLVEKTTLLTSEVVTNAVVASLNSVRPSPVALYAAWTPAGAVRVSVHDSAPGVPQPPAGFPLPEDEHGRGLLLIDLYASDWGVCHHTPGPGKLVWFTITGGLR</sequence>
<dbReference type="PANTHER" id="PTHR35526:SF3">
    <property type="entry name" value="ANTI-SIGMA-F FACTOR RSBW"/>
    <property type="match status" value="1"/>
</dbReference>
<feature type="domain" description="Histidine kinase/HSP90-like ATPase" evidence="2">
    <location>
        <begin position="19"/>
        <end position="143"/>
    </location>
</feature>
<dbReference type="Gene3D" id="3.30.565.10">
    <property type="entry name" value="Histidine kinase-like ATPase, C-terminal domain"/>
    <property type="match status" value="1"/>
</dbReference>
<accession>A0A0F7FTB4</accession>
<evidence type="ECO:0000313" key="3">
    <source>
        <dbReference type="EMBL" id="AKG43620.1"/>
    </source>
</evidence>
<dbReference type="InterPro" id="IPR003594">
    <property type="entry name" value="HATPase_dom"/>
</dbReference>
<evidence type="ECO:0000259" key="2">
    <source>
        <dbReference type="Pfam" id="PF13581"/>
    </source>
</evidence>
<evidence type="ECO:0000256" key="1">
    <source>
        <dbReference type="ARBA" id="ARBA00022527"/>
    </source>
</evidence>
<keyword evidence="1" id="KW-0418">Kinase</keyword>
<evidence type="ECO:0000313" key="4">
    <source>
        <dbReference type="Proteomes" id="UP000034034"/>
    </source>
</evidence>
<keyword evidence="1" id="KW-0723">Serine/threonine-protein kinase</keyword>
<dbReference type="InterPro" id="IPR050267">
    <property type="entry name" value="Anti-sigma-factor_SerPK"/>
</dbReference>
<proteinExistence type="predicted"/>
<dbReference type="KEGG" id="sxi:SXIM_22360"/>
<keyword evidence="3" id="KW-0067">ATP-binding</keyword>
<gene>
    <name evidence="3" type="ORF">SXIM_22360</name>
</gene>
<dbReference type="Proteomes" id="UP000034034">
    <property type="component" value="Chromosome"/>
</dbReference>
<keyword evidence="1" id="KW-0808">Transferase</keyword>
<dbReference type="InterPro" id="IPR036890">
    <property type="entry name" value="HATPase_C_sf"/>
</dbReference>
<dbReference type="CDD" id="cd16936">
    <property type="entry name" value="HATPase_RsbW-like"/>
    <property type="match status" value="1"/>
</dbReference>
<dbReference type="SUPFAM" id="SSF55874">
    <property type="entry name" value="ATPase domain of HSP90 chaperone/DNA topoisomerase II/histidine kinase"/>
    <property type="match status" value="1"/>
</dbReference>